<dbReference type="EMBL" id="MIJE01000031">
    <property type="protein sequence ID" value="OEF96508.1"/>
    <property type="molecule type" value="Genomic_DNA"/>
</dbReference>
<dbReference type="RefSeq" id="WP_069643517.1">
    <property type="nucleotide sequence ID" value="NZ_MIJE01000031.1"/>
</dbReference>
<dbReference type="SUPFAM" id="SSF55729">
    <property type="entry name" value="Acyl-CoA N-acyltransferases (Nat)"/>
    <property type="match status" value="1"/>
</dbReference>
<evidence type="ECO:0000313" key="2">
    <source>
        <dbReference type="EMBL" id="OEF96508.1"/>
    </source>
</evidence>
<dbReference type="InterPro" id="IPR000182">
    <property type="entry name" value="GNAT_dom"/>
</dbReference>
<reference evidence="2 3" key="1">
    <citation type="submission" date="2016-09" db="EMBL/GenBank/DDBJ databases">
        <title>Draft genome sequence for the type strain of Desulfuribacillus alkaliarsenatis AHT28, an obligately anaerobic, sulfidogenic bacterium isolated from Russian soda lake sediments.</title>
        <authorList>
            <person name="Abin C.A."/>
            <person name="Hollibaugh J.T."/>
        </authorList>
    </citation>
    <scope>NUCLEOTIDE SEQUENCE [LARGE SCALE GENOMIC DNA]</scope>
    <source>
        <strain evidence="2 3">AHT28</strain>
    </source>
</reference>
<proteinExistence type="predicted"/>
<dbReference type="STRING" id="766136.BHF68_07590"/>
<dbReference type="PROSITE" id="PS51186">
    <property type="entry name" value="GNAT"/>
    <property type="match status" value="1"/>
</dbReference>
<sequence length="164" mass="18637">MKVVSFKKLTVNDIAKVRELFFACNDYFQLIDGVTVCGCRAGVEFELTLAKPHGRVYGIYHKEILVGVFFIIGNYPKEGQLNVSLLLVHPEYRSSGIGVEVVRFIEDKAVELGLYTLIIGVDEINKRAIQFWKSHGFQETGEQKLYHHVMRAGNILYLEKVLAD</sequence>
<evidence type="ECO:0000259" key="1">
    <source>
        <dbReference type="PROSITE" id="PS51186"/>
    </source>
</evidence>
<dbReference type="InterPro" id="IPR016181">
    <property type="entry name" value="Acyl_CoA_acyltransferase"/>
</dbReference>
<dbReference type="Pfam" id="PF00583">
    <property type="entry name" value="Acetyltransf_1"/>
    <property type="match status" value="1"/>
</dbReference>
<feature type="domain" description="N-acetyltransferase" evidence="1">
    <location>
        <begin position="4"/>
        <end position="163"/>
    </location>
</feature>
<dbReference type="CDD" id="cd04301">
    <property type="entry name" value="NAT_SF"/>
    <property type="match status" value="1"/>
</dbReference>
<accession>A0A1E5G0R2</accession>
<dbReference type="OrthoDB" id="7205533at2"/>
<dbReference type="AlphaFoldDB" id="A0A1E5G0R2"/>
<name>A0A1E5G0R2_9FIRM</name>
<organism evidence="2 3">
    <name type="scientific">Desulfuribacillus alkaliarsenatis</name>
    <dbReference type="NCBI Taxonomy" id="766136"/>
    <lineage>
        <taxon>Bacteria</taxon>
        <taxon>Bacillati</taxon>
        <taxon>Bacillota</taxon>
        <taxon>Desulfuribacillia</taxon>
        <taxon>Desulfuribacillales</taxon>
        <taxon>Desulfuribacillaceae</taxon>
        <taxon>Desulfuribacillus</taxon>
    </lineage>
</organism>
<gene>
    <name evidence="2" type="ORF">BHF68_07590</name>
</gene>
<dbReference type="GO" id="GO:0016747">
    <property type="term" value="F:acyltransferase activity, transferring groups other than amino-acyl groups"/>
    <property type="evidence" value="ECO:0007669"/>
    <property type="project" value="InterPro"/>
</dbReference>
<keyword evidence="3" id="KW-1185">Reference proteome</keyword>
<dbReference type="Proteomes" id="UP000094296">
    <property type="component" value="Unassembled WGS sequence"/>
</dbReference>
<evidence type="ECO:0000313" key="3">
    <source>
        <dbReference type="Proteomes" id="UP000094296"/>
    </source>
</evidence>
<protein>
    <recommendedName>
        <fullName evidence="1">N-acetyltransferase domain-containing protein</fullName>
    </recommendedName>
</protein>
<dbReference type="Gene3D" id="3.40.630.30">
    <property type="match status" value="1"/>
</dbReference>
<comment type="caution">
    <text evidence="2">The sequence shown here is derived from an EMBL/GenBank/DDBJ whole genome shotgun (WGS) entry which is preliminary data.</text>
</comment>